<dbReference type="KEGG" id="sauj:SAI2T2_1017860"/>
<proteinExistence type="predicted"/>
<evidence type="ECO:0000313" key="2">
    <source>
        <dbReference type="EMBL" id="CCJ23484.1"/>
    </source>
</evidence>
<name>A0A7U7EZU4_STAAU</name>
<feature type="transmembrane region" description="Helical" evidence="1">
    <location>
        <begin position="20"/>
        <end position="39"/>
    </location>
</feature>
<dbReference type="AlphaFoldDB" id="A0A7U7EZU4"/>
<dbReference type="KEGG" id="sauy:SAI8T7_1017830"/>
<evidence type="ECO:0000313" key="3">
    <source>
        <dbReference type="Proteomes" id="UP000032744"/>
    </source>
</evidence>
<accession>A0A7U7EZU4</accession>
<keyword evidence="1" id="KW-0812">Transmembrane</keyword>
<organism evidence="2 3">
    <name type="scientific">Staphylococcus aureus subsp. aureus ST228</name>
    <dbReference type="NCBI Taxonomy" id="1074919"/>
    <lineage>
        <taxon>Bacteria</taxon>
        <taxon>Bacillati</taxon>
        <taxon>Bacillota</taxon>
        <taxon>Bacilli</taxon>
        <taxon>Bacillales</taxon>
        <taxon>Staphylococcaceae</taxon>
        <taxon>Staphylococcus</taxon>
    </lineage>
</organism>
<dbReference type="KEGG" id="saut:SAI1T1_2017850"/>
<evidence type="ECO:0000256" key="1">
    <source>
        <dbReference type="SAM" id="Phobius"/>
    </source>
</evidence>
<dbReference type="KEGG" id="sauw:SAI5S5_1017790"/>
<reference evidence="2 3" key="1">
    <citation type="journal article" date="2012" name="PLoS ONE">
        <title>Short term evolution of a highly transmissible methicillin-resistant Staphylococcus aureus clone (ST228) in a tertiary care hospital.</title>
        <authorList>
            <person name="Vogel V."/>
            <person name="Falquet L."/>
            <person name="Calderon-Copete S.P."/>
            <person name="Basset P."/>
            <person name="Blanc D.S."/>
        </authorList>
    </citation>
    <scope>NUCLEOTIDE SEQUENCE [LARGE SCALE GENOMIC DNA]</scope>
    <source>
        <strain evidence="3">ST228/18412</strain>
    </source>
</reference>
<protein>
    <submittedName>
        <fullName evidence="2">Uncharacterized protein</fullName>
    </submittedName>
</protein>
<dbReference type="EMBL" id="HE579071">
    <property type="protein sequence ID" value="CCJ23484.1"/>
    <property type="molecule type" value="Genomic_DNA"/>
</dbReference>
<dbReference type="KEGG" id="sauq:SAI4T8_1017860"/>
<keyword evidence="1" id="KW-1133">Transmembrane helix</keyword>
<sequence>MKQLKFKIKNKNNLPKKATVIVLIILNAKMLIFMSMIRIKLSF</sequence>
<keyword evidence="1" id="KW-0472">Membrane</keyword>
<dbReference type="KEGG" id="sauv:SAI7S6_1017850"/>
<gene>
    <name evidence="2" type="ORF">SAI7S6_1017850</name>
</gene>
<dbReference type="KEGG" id="sauk:SAI3T3_1017850"/>
<dbReference type="Proteomes" id="UP000032744">
    <property type="component" value="Chromosome"/>
</dbReference>